<dbReference type="GO" id="GO:0047992">
    <property type="term" value="F:hydroxylysine kinase activity"/>
    <property type="evidence" value="ECO:0007669"/>
    <property type="project" value="UniProtKB-EC"/>
</dbReference>
<dbReference type="EC" id="2.7.1.81" evidence="7"/>
<evidence type="ECO:0000256" key="6">
    <source>
        <dbReference type="ARBA" id="ARBA00037368"/>
    </source>
</evidence>
<evidence type="ECO:0000259" key="9">
    <source>
        <dbReference type="Pfam" id="PF01636"/>
    </source>
</evidence>
<comment type="function">
    <text evidence="6">Catalyzes the GTP-dependent phosphorylation of 5-hydroxy-L-lysine.</text>
</comment>
<evidence type="ECO:0000313" key="10">
    <source>
        <dbReference type="EMBL" id="KND58452.1"/>
    </source>
</evidence>
<evidence type="ECO:0000256" key="1">
    <source>
        <dbReference type="ARBA" id="ARBA00004496"/>
    </source>
</evidence>
<accession>A0A0L0M707</accession>
<comment type="subcellular location">
    <subcellularLocation>
        <location evidence="1">Cytoplasm</location>
    </subcellularLocation>
</comment>
<dbReference type="Pfam" id="PF01636">
    <property type="entry name" value="APH"/>
    <property type="match status" value="1"/>
</dbReference>
<keyword evidence="2" id="KW-0963">Cytoplasm</keyword>
<dbReference type="GO" id="GO:0005737">
    <property type="term" value="C:cytoplasm"/>
    <property type="evidence" value="ECO:0007669"/>
    <property type="project" value="UniProtKB-SubCell"/>
</dbReference>
<dbReference type="InterPro" id="IPR011009">
    <property type="entry name" value="Kinase-like_dom_sf"/>
</dbReference>
<keyword evidence="4 10" id="KW-0418">Kinase</keyword>
<dbReference type="RefSeq" id="WP_050455336.1">
    <property type="nucleotide sequence ID" value="NZ_LFJJ01000182.1"/>
</dbReference>
<dbReference type="EMBL" id="LFJJ01000182">
    <property type="protein sequence ID" value="KND58452.1"/>
    <property type="molecule type" value="Genomic_DNA"/>
</dbReference>
<dbReference type="InterPro" id="IPR050249">
    <property type="entry name" value="Pseudomonas-type_ThrB"/>
</dbReference>
<keyword evidence="3" id="KW-0808">Transferase</keyword>
<name>A0A0L0M707_9BURK</name>
<dbReference type="PANTHER" id="PTHR21064:SF1">
    <property type="entry name" value="HYDROXYLYSINE KINASE"/>
    <property type="match status" value="1"/>
</dbReference>
<keyword evidence="11" id="KW-1185">Reference proteome</keyword>
<evidence type="ECO:0000256" key="3">
    <source>
        <dbReference type="ARBA" id="ARBA00022679"/>
    </source>
</evidence>
<organism evidence="10 11">
    <name type="scientific">Candidatus Burkholderia verschuerenii</name>
    <dbReference type="NCBI Taxonomy" id="242163"/>
    <lineage>
        <taxon>Bacteria</taxon>
        <taxon>Pseudomonadati</taxon>
        <taxon>Pseudomonadota</taxon>
        <taxon>Betaproteobacteria</taxon>
        <taxon>Burkholderiales</taxon>
        <taxon>Burkholderiaceae</taxon>
        <taxon>Burkholderia</taxon>
    </lineage>
</organism>
<dbReference type="OrthoDB" id="156345at2"/>
<protein>
    <recommendedName>
        <fullName evidence="8">Hydroxylysine kinase</fullName>
        <ecNumber evidence="7">2.7.1.81</ecNumber>
    </recommendedName>
</protein>
<evidence type="ECO:0000256" key="5">
    <source>
        <dbReference type="ARBA" id="ARBA00036820"/>
    </source>
</evidence>
<sequence>MPADTKPIREFQSGVLRHIEASDPTLPVPRLIPTLAGHDEFSVSNRDGEGFFGSLVSFLQGDPAAARPSTRQRRINFGRTLAQLDDALAGYTHPSDRRVLCWDLMHAAQLLDIVGVIEDSALRRSVAHFLERFDVEVRPQVEPLRTQIIHNDANNNNLLLNPSDSDSVSGIIDFGDMVRAPLVNEVAVCASYELHGDADPIGCILDVIEGYAQRIPLFENEIRHVFDLVLARLAIRLLITNWRAQRYPDNRPYILRNTLPARHAFELLASVPSQK</sequence>
<dbReference type="PATRIC" id="fig|242163.4.peg.2287"/>
<proteinExistence type="predicted"/>
<evidence type="ECO:0000313" key="11">
    <source>
        <dbReference type="Proteomes" id="UP000036959"/>
    </source>
</evidence>
<evidence type="ECO:0000256" key="7">
    <source>
        <dbReference type="ARBA" id="ARBA00038873"/>
    </source>
</evidence>
<gene>
    <name evidence="10" type="ORF">BVER_03474</name>
</gene>
<feature type="domain" description="Aminoglycoside phosphotransferase" evidence="9">
    <location>
        <begin position="11"/>
        <end position="200"/>
    </location>
</feature>
<evidence type="ECO:0000256" key="8">
    <source>
        <dbReference type="ARBA" id="ARBA00040505"/>
    </source>
</evidence>
<dbReference type="Proteomes" id="UP000036959">
    <property type="component" value="Unassembled WGS sequence"/>
</dbReference>
<evidence type="ECO:0000256" key="2">
    <source>
        <dbReference type="ARBA" id="ARBA00022490"/>
    </source>
</evidence>
<comment type="caution">
    <text evidence="10">The sequence shown here is derived from an EMBL/GenBank/DDBJ whole genome shotgun (WGS) entry which is preliminary data.</text>
</comment>
<dbReference type="Gene3D" id="3.90.1200.10">
    <property type="match status" value="1"/>
</dbReference>
<evidence type="ECO:0000256" key="4">
    <source>
        <dbReference type="ARBA" id="ARBA00022777"/>
    </source>
</evidence>
<dbReference type="PANTHER" id="PTHR21064">
    <property type="entry name" value="AMINOGLYCOSIDE PHOSPHOTRANSFERASE DOMAIN-CONTAINING PROTEIN-RELATED"/>
    <property type="match status" value="1"/>
</dbReference>
<dbReference type="SUPFAM" id="SSF56112">
    <property type="entry name" value="Protein kinase-like (PK-like)"/>
    <property type="match status" value="1"/>
</dbReference>
<dbReference type="InterPro" id="IPR002575">
    <property type="entry name" value="Aminoglycoside_PTrfase"/>
</dbReference>
<comment type="catalytic activity">
    <reaction evidence="5">
        <text>(5R)-5-hydroxy-L-lysine + GTP = (5R)-5-phosphooxy-L-lysine + GDP + H(+)</text>
        <dbReference type="Rhea" id="RHEA:19049"/>
        <dbReference type="ChEBI" id="CHEBI:15378"/>
        <dbReference type="ChEBI" id="CHEBI:37565"/>
        <dbReference type="ChEBI" id="CHEBI:57882"/>
        <dbReference type="ChEBI" id="CHEBI:58189"/>
        <dbReference type="ChEBI" id="CHEBI:58357"/>
        <dbReference type="EC" id="2.7.1.81"/>
    </reaction>
</comment>
<reference evidence="11" key="1">
    <citation type="submission" date="2015-06" db="EMBL/GenBank/DDBJ databases">
        <title>Comparative genomics of Burkholderia leaf nodule symbionts.</title>
        <authorList>
            <person name="Carlier A."/>
            <person name="Eberl L."/>
            <person name="Pinto-Carbo M."/>
        </authorList>
    </citation>
    <scope>NUCLEOTIDE SEQUENCE [LARGE SCALE GENOMIC DNA]</scope>
    <source>
        <strain evidence="11">UZHbot4</strain>
    </source>
</reference>
<dbReference type="AlphaFoldDB" id="A0A0L0M707"/>